<gene>
    <name evidence="2" type="ORF">F511_13548</name>
</gene>
<keyword evidence="1" id="KW-0812">Transmembrane</keyword>
<dbReference type="Proteomes" id="UP000250235">
    <property type="component" value="Unassembled WGS sequence"/>
</dbReference>
<name>A0A2Z7AQN9_9LAMI</name>
<sequence length="140" mass="15814">MRYRIYVTRALFIGDSAACARFSVKLVASSAPAELSPSPHQLLCSHLRADLLEQLLHLRLFLSLAELVLFFPALRAASRLQLCSILSWSPTSWLIYLWALFFSSRALSVLACSLDPFRHLFQSFGKHTFLSLVGLPVQYQ</sequence>
<evidence type="ECO:0000313" key="3">
    <source>
        <dbReference type="Proteomes" id="UP000250235"/>
    </source>
</evidence>
<dbReference type="AlphaFoldDB" id="A0A2Z7AQN9"/>
<feature type="transmembrane region" description="Helical" evidence="1">
    <location>
        <begin position="94"/>
        <end position="114"/>
    </location>
</feature>
<keyword evidence="3" id="KW-1185">Reference proteome</keyword>
<evidence type="ECO:0000256" key="1">
    <source>
        <dbReference type="SAM" id="Phobius"/>
    </source>
</evidence>
<evidence type="ECO:0000313" key="2">
    <source>
        <dbReference type="EMBL" id="KZV23753.1"/>
    </source>
</evidence>
<feature type="transmembrane region" description="Helical" evidence="1">
    <location>
        <begin position="56"/>
        <end position="74"/>
    </location>
</feature>
<organism evidence="2 3">
    <name type="scientific">Dorcoceras hygrometricum</name>
    <dbReference type="NCBI Taxonomy" id="472368"/>
    <lineage>
        <taxon>Eukaryota</taxon>
        <taxon>Viridiplantae</taxon>
        <taxon>Streptophyta</taxon>
        <taxon>Embryophyta</taxon>
        <taxon>Tracheophyta</taxon>
        <taxon>Spermatophyta</taxon>
        <taxon>Magnoliopsida</taxon>
        <taxon>eudicotyledons</taxon>
        <taxon>Gunneridae</taxon>
        <taxon>Pentapetalae</taxon>
        <taxon>asterids</taxon>
        <taxon>lamiids</taxon>
        <taxon>Lamiales</taxon>
        <taxon>Gesneriaceae</taxon>
        <taxon>Didymocarpoideae</taxon>
        <taxon>Trichosporeae</taxon>
        <taxon>Loxocarpinae</taxon>
        <taxon>Dorcoceras</taxon>
    </lineage>
</organism>
<keyword evidence="1" id="KW-0472">Membrane</keyword>
<protein>
    <submittedName>
        <fullName evidence="2">Uncharacterized protein</fullName>
    </submittedName>
</protein>
<dbReference type="EMBL" id="KV013384">
    <property type="protein sequence ID" value="KZV23753.1"/>
    <property type="molecule type" value="Genomic_DNA"/>
</dbReference>
<proteinExistence type="predicted"/>
<reference evidence="2 3" key="1">
    <citation type="journal article" date="2015" name="Proc. Natl. Acad. Sci. U.S.A.">
        <title>The resurrection genome of Boea hygrometrica: A blueprint for survival of dehydration.</title>
        <authorList>
            <person name="Xiao L."/>
            <person name="Yang G."/>
            <person name="Zhang L."/>
            <person name="Yang X."/>
            <person name="Zhao S."/>
            <person name="Ji Z."/>
            <person name="Zhou Q."/>
            <person name="Hu M."/>
            <person name="Wang Y."/>
            <person name="Chen M."/>
            <person name="Xu Y."/>
            <person name="Jin H."/>
            <person name="Xiao X."/>
            <person name="Hu G."/>
            <person name="Bao F."/>
            <person name="Hu Y."/>
            <person name="Wan P."/>
            <person name="Li L."/>
            <person name="Deng X."/>
            <person name="Kuang T."/>
            <person name="Xiang C."/>
            <person name="Zhu J.K."/>
            <person name="Oliver M.J."/>
            <person name="He Y."/>
        </authorList>
    </citation>
    <scope>NUCLEOTIDE SEQUENCE [LARGE SCALE GENOMIC DNA]</scope>
    <source>
        <strain evidence="3">cv. XS01</strain>
    </source>
</reference>
<keyword evidence="1" id="KW-1133">Transmembrane helix</keyword>
<accession>A0A2Z7AQN9</accession>